<keyword evidence="5" id="KW-0963">Cytoplasm</keyword>
<dbReference type="GO" id="GO:0005829">
    <property type="term" value="C:cytosol"/>
    <property type="evidence" value="ECO:0007669"/>
    <property type="project" value="UniProtKB-SubCell"/>
</dbReference>
<dbReference type="Pfam" id="PF02798">
    <property type="entry name" value="GST_N"/>
    <property type="match status" value="1"/>
</dbReference>
<dbReference type="InterPro" id="IPR004045">
    <property type="entry name" value="Glutathione_S-Trfase_N"/>
</dbReference>
<dbReference type="InterPro" id="IPR036249">
    <property type="entry name" value="Thioredoxin-like_sf"/>
</dbReference>
<feature type="transmembrane region" description="Helical" evidence="12">
    <location>
        <begin position="38"/>
        <end position="58"/>
    </location>
</feature>
<dbReference type="EMBL" id="LR881468">
    <property type="protein sequence ID" value="CAD5321926.1"/>
    <property type="molecule type" value="Genomic_DNA"/>
</dbReference>
<evidence type="ECO:0000256" key="4">
    <source>
        <dbReference type="ARBA" id="ARBA00012452"/>
    </source>
</evidence>
<dbReference type="InterPro" id="IPR010987">
    <property type="entry name" value="Glutathione-S-Trfase_C-like"/>
</dbReference>
<dbReference type="PROSITE" id="PS50404">
    <property type="entry name" value="GST_NTER"/>
    <property type="match status" value="1"/>
</dbReference>
<dbReference type="PANTHER" id="PTHR43900">
    <property type="entry name" value="GLUTATHIONE S-TRANSFERASE RHO"/>
    <property type="match status" value="1"/>
</dbReference>
<dbReference type="Gene3D" id="1.20.1050.10">
    <property type="match status" value="1"/>
</dbReference>
<dbReference type="FunFam" id="1.20.1050.10:FF:000004">
    <property type="entry name" value="Glutathione S-transferase F2"/>
    <property type="match status" value="1"/>
</dbReference>
<feature type="domain" description="GST C-terminal" evidence="14">
    <location>
        <begin position="201"/>
        <end position="326"/>
    </location>
</feature>
<dbReference type="InterPro" id="IPR036282">
    <property type="entry name" value="Glutathione-S-Trfase_C_sf"/>
</dbReference>
<keyword evidence="7" id="KW-0808">Transferase</keyword>
<dbReference type="InterPro" id="IPR004046">
    <property type="entry name" value="GST_C"/>
</dbReference>
<dbReference type="GO" id="GO:0016020">
    <property type="term" value="C:membrane"/>
    <property type="evidence" value="ECO:0007669"/>
    <property type="project" value="UniProtKB-SubCell"/>
</dbReference>
<keyword evidence="9 12" id="KW-1133">Transmembrane helix</keyword>
<dbReference type="PROSITE" id="PS50405">
    <property type="entry name" value="GST_CTER"/>
    <property type="match status" value="1"/>
</dbReference>
<evidence type="ECO:0000256" key="7">
    <source>
        <dbReference type="ARBA" id="ARBA00022679"/>
    </source>
</evidence>
<dbReference type="CDD" id="cd03187">
    <property type="entry name" value="GST_C_Phi"/>
    <property type="match status" value="1"/>
</dbReference>
<feature type="transmembrane region" description="Helical" evidence="12">
    <location>
        <begin position="70"/>
        <end position="87"/>
    </location>
</feature>
<dbReference type="InterPro" id="IPR040079">
    <property type="entry name" value="Glutathione_S-Trfase"/>
</dbReference>
<feature type="transmembrane region" description="Helical" evidence="12">
    <location>
        <begin position="12"/>
        <end position="32"/>
    </location>
</feature>
<dbReference type="SFLD" id="SFLDG00358">
    <property type="entry name" value="Main_(cytGST)"/>
    <property type="match status" value="1"/>
</dbReference>
<dbReference type="EC" id="2.5.1.18" evidence="4"/>
<evidence type="ECO:0000256" key="3">
    <source>
        <dbReference type="ARBA" id="ARBA00010128"/>
    </source>
</evidence>
<evidence type="ECO:0000313" key="16">
    <source>
        <dbReference type="Proteomes" id="UP000516314"/>
    </source>
</evidence>
<comment type="subcellular location">
    <subcellularLocation>
        <location evidence="2">Cytoplasm</location>
        <location evidence="2">Cytosol</location>
    </subcellularLocation>
    <subcellularLocation>
        <location evidence="1">Membrane</location>
        <topology evidence="1">Multi-pass membrane protein</topology>
    </subcellularLocation>
</comment>
<evidence type="ECO:0000256" key="6">
    <source>
        <dbReference type="ARBA" id="ARBA00022575"/>
    </source>
</evidence>
<keyword evidence="8 12" id="KW-0812">Transmembrane</keyword>
<evidence type="ECO:0000259" key="13">
    <source>
        <dbReference type="PROSITE" id="PS50404"/>
    </source>
</evidence>
<dbReference type="SFLD" id="SFLDS00019">
    <property type="entry name" value="Glutathione_Transferase_(cytos"/>
    <property type="match status" value="1"/>
</dbReference>
<evidence type="ECO:0000256" key="9">
    <source>
        <dbReference type="ARBA" id="ARBA00022989"/>
    </source>
</evidence>
<comment type="similarity">
    <text evidence="3">Belongs to the GST superfamily. Phi family.</text>
</comment>
<sequence length="326" mass="37248">MASLEMNDLKKIGLGLTGFGVFFTFLGVIFVFDKGLIAMGNILFLAGVTLTIGINPAIQFFTKRQNFKGTISFGLGFLLVVFGWPIFGLLLESYGFLVLFSGFWPTLAVFLQRIPLLGWLLQQPYIRSLLDRYRGRHIEFEVIHVDLDKLEQKKPQHLLRQPFGQVPAIEDGYLKLFESRAIARYYATKYADQGTDLLGKTLEERAIVDQWVEVENNYFYAVALPLVMNVVFKPKSGKPCDVALVEELKVKFDKVLDVYENRLATNRYLGGDEFTLADLSHMPGMRYIMNETSLSGLVTSRENLNRWWNEISARPAWKKLMELAAY</sequence>
<dbReference type="GO" id="GO:0009407">
    <property type="term" value="P:toxin catabolic process"/>
    <property type="evidence" value="ECO:0007669"/>
    <property type="project" value="UniProtKB-ARBA"/>
</dbReference>
<proteinExistence type="inferred from homology"/>
<dbReference type="AlphaFoldDB" id="A0A7G2EKQ6"/>
<dbReference type="Pfam" id="PF00043">
    <property type="entry name" value="GST_C"/>
    <property type="match status" value="1"/>
</dbReference>
<dbReference type="PANTHER" id="PTHR43900:SF64">
    <property type="entry name" value="GLUTATHIONE S-TRANSFERASE F11"/>
    <property type="match status" value="1"/>
</dbReference>
<dbReference type="FunFam" id="3.40.30.10:FF:000016">
    <property type="entry name" value="Glutathione S-transferase F2"/>
    <property type="match status" value="1"/>
</dbReference>
<dbReference type="GO" id="GO:0016192">
    <property type="term" value="P:vesicle-mediated transport"/>
    <property type="evidence" value="ECO:0007669"/>
    <property type="project" value="InterPro"/>
</dbReference>
<gene>
    <name evidence="15" type="ORF">AT9943_LOCUS9966</name>
</gene>
<dbReference type="SUPFAM" id="SSF52833">
    <property type="entry name" value="Thioredoxin-like"/>
    <property type="match status" value="1"/>
</dbReference>
<protein>
    <recommendedName>
        <fullName evidence="4">glutathione transferase</fullName>
        <ecNumber evidence="4">2.5.1.18</ecNumber>
    </recommendedName>
</protein>
<evidence type="ECO:0000256" key="5">
    <source>
        <dbReference type="ARBA" id="ARBA00022490"/>
    </source>
</evidence>
<comment type="catalytic activity">
    <reaction evidence="11">
        <text>RX + glutathione = an S-substituted glutathione + a halide anion + H(+)</text>
        <dbReference type="Rhea" id="RHEA:16437"/>
        <dbReference type="ChEBI" id="CHEBI:15378"/>
        <dbReference type="ChEBI" id="CHEBI:16042"/>
        <dbReference type="ChEBI" id="CHEBI:17792"/>
        <dbReference type="ChEBI" id="CHEBI:57925"/>
        <dbReference type="ChEBI" id="CHEBI:90779"/>
        <dbReference type="EC" id="2.5.1.18"/>
    </reaction>
</comment>
<keyword evidence="6" id="KW-0216">Detoxification</keyword>
<evidence type="ECO:0000256" key="2">
    <source>
        <dbReference type="ARBA" id="ARBA00004514"/>
    </source>
</evidence>
<reference evidence="15 16" key="1">
    <citation type="submission" date="2020-09" db="EMBL/GenBank/DDBJ databases">
        <authorList>
            <person name="Ashkenazy H."/>
        </authorList>
    </citation>
    <scope>NUCLEOTIDE SEQUENCE [LARGE SCALE GENOMIC DNA]</scope>
    <source>
        <strain evidence="16">cv. Cdm-0</strain>
    </source>
</reference>
<name>A0A7G2EKQ6_ARATH</name>
<dbReference type="Pfam" id="PF04178">
    <property type="entry name" value="Got1"/>
    <property type="match status" value="1"/>
</dbReference>
<evidence type="ECO:0000256" key="8">
    <source>
        <dbReference type="ARBA" id="ARBA00022692"/>
    </source>
</evidence>
<evidence type="ECO:0000256" key="1">
    <source>
        <dbReference type="ARBA" id="ARBA00004141"/>
    </source>
</evidence>
<feature type="domain" description="GST N-terminal" evidence="13">
    <location>
        <begin position="113"/>
        <end position="194"/>
    </location>
</feature>
<evidence type="ECO:0000256" key="11">
    <source>
        <dbReference type="ARBA" id="ARBA00047960"/>
    </source>
</evidence>
<dbReference type="InterPro" id="IPR007305">
    <property type="entry name" value="Vesicle_transpt_Got1/SFT2"/>
</dbReference>
<evidence type="ECO:0000313" key="15">
    <source>
        <dbReference type="EMBL" id="CAD5321926.1"/>
    </source>
</evidence>
<organism evidence="15 16">
    <name type="scientific">Arabidopsis thaliana</name>
    <name type="common">Mouse-ear cress</name>
    <dbReference type="NCBI Taxonomy" id="3702"/>
    <lineage>
        <taxon>Eukaryota</taxon>
        <taxon>Viridiplantae</taxon>
        <taxon>Streptophyta</taxon>
        <taxon>Embryophyta</taxon>
        <taxon>Tracheophyta</taxon>
        <taxon>Spermatophyta</taxon>
        <taxon>Magnoliopsida</taxon>
        <taxon>eudicotyledons</taxon>
        <taxon>Gunneridae</taxon>
        <taxon>Pentapetalae</taxon>
        <taxon>rosids</taxon>
        <taxon>malvids</taxon>
        <taxon>Brassicales</taxon>
        <taxon>Brassicaceae</taxon>
        <taxon>Camelineae</taxon>
        <taxon>Arabidopsis</taxon>
    </lineage>
</organism>
<keyword evidence="10 12" id="KW-0472">Membrane</keyword>
<accession>A0A7G2EKQ6</accession>
<evidence type="ECO:0000256" key="10">
    <source>
        <dbReference type="ARBA" id="ARBA00023136"/>
    </source>
</evidence>
<dbReference type="InterPro" id="IPR034347">
    <property type="entry name" value="GST_Phi_C"/>
</dbReference>
<dbReference type="SUPFAM" id="SSF47616">
    <property type="entry name" value="GST C-terminal domain-like"/>
    <property type="match status" value="1"/>
</dbReference>
<dbReference type="Proteomes" id="UP000516314">
    <property type="component" value="Chromosome 3"/>
</dbReference>
<dbReference type="Gene3D" id="3.40.30.10">
    <property type="entry name" value="Glutaredoxin"/>
    <property type="match status" value="1"/>
</dbReference>
<dbReference type="GO" id="GO:0012505">
    <property type="term" value="C:endomembrane system"/>
    <property type="evidence" value="ECO:0007669"/>
    <property type="project" value="UniProtKB-ARBA"/>
</dbReference>
<evidence type="ECO:0000259" key="14">
    <source>
        <dbReference type="PROSITE" id="PS50405"/>
    </source>
</evidence>
<dbReference type="GO" id="GO:0004364">
    <property type="term" value="F:glutathione transferase activity"/>
    <property type="evidence" value="ECO:0007669"/>
    <property type="project" value="UniProtKB-EC"/>
</dbReference>
<evidence type="ECO:0000256" key="12">
    <source>
        <dbReference type="SAM" id="Phobius"/>
    </source>
</evidence>